<dbReference type="AlphaFoldDB" id="A0A1X6NI36"/>
<feature type="non-terminal residue" evidence="1">
    <location>
        <position position="1"/>
    </location>
</feature>
<accession>A0A1X6NI36</accession>
<reference evidence="1 2" key="1">
    <citation type="submission" date="2017-03" db="EMBL/GenBank/DDBJ databases">
        <title>WGS assembly of Porphyra umbilicalis.</title>
        <authorList>
            <person name="Brawley S.H."/>
            <person name="Blouin N.A."/>
            <person name="Ficko-Blean E."/>
            <person name="Wheeler G.L."/>
            <person name="Lohr M."/>
            <person name="Goodson H.V."/>
            <person name="Jenkins J.W."/>
            <person name="Blaby-Haas C.E."/>
            <person name="Helliwell K.E."/>
            <person name="Chan C."/>
            <person name="Marriage T."/>
            <person name="Bhattacharya D."/>
            <person name="Klein A.S."/>
            <person name="Badis Y."/>
            <person name="Brodie J."/>
            <person name="Cao Y."/>
            <person name="Collen J."/>
            <person name="Dittami S.M."/>
            <person name="Gachon C.M."/>
            <person name="Green B.R."/>
            <person name="Karpowicz S."/>
            <person name="Kim J.W."/>
            <person name="Kudahl U."/>
            <person name="Lin S."/>
            <person name="Michel G."/>
            <person name="Mittag M."/>
            <person name="Olson B.J."/>
            <person name="Pangilinan J."/>
            <person name="Peng Y."/>
            <person name="Qiu H."/>
            <person name="Shu S."/>
            <person name="Singer J.T."/>
            <person name="Smith A.G."/>
            <person name="Sprecher B.N."/>
            <person name="Wagner V."/>
            <person name="Wang W."/>
            <person name="Wang Z.-Y."/>
            <person name="Yan J."/>
            <person name="Yarish C."/>
            <person name="Zoeuner-Riek S."/>
            <person name="Zhuang Y."/>
            <person name="Zou Y."/>
            <person name="Lindquist E.A."/>
            <person name="Grimwood J."/>
            <person name="Barry K."/>
            <person name="Rokhsar D.S."/>
            <person name="Schmutz J."/>
            <person name="Stiller J.W."/>
            <person name="Grossman A.R."/>
            <person name="Prochnik S.E."/>
        </authorList>
    </citation>
    <scope>NUCLEOTIDE SEQUENCE [LARGE SCALE GENOMIC DNA]</scope>
    <source>
        <strain evidence="1">4086291</strain>
    </source>
</reference>
<protein>
    <recommendedName>
        <fullName evidence="3">GT23 domain-containing protein</fullName>
    </recommendedName>
</protein>
<dbReference type="Proteomes" id="UP000218209">
    <property type="component" value="Unassembled WGS sequence"/>
</dbReference>
<dbReference type="OrthoDB" id="6018at2759"/>
<evidence type="ECO:0008006" key="3">
    <source>
        <dbReference type="Google" id="ProtNLM"/>
    </source>
</evidence>
<name>A0A1X6NI36_PORUM</name>
<dbReference type="Gene3D" id="3.40.50.11340">
    <property type="match status" value="1"/>
</dbReference>
<dbReference type="Gene3D" id="3.40.50.11350">
    <property type="match status" value="1"/>
</dbReference>
<gene>
    <name evidence="1" type="ORF">BU14_3092s0001</name>
</gene>
<organism evidence="1 2">
    <name type="scientific">Porphyra umbilicalis</name>
    <name type="common">Purple laver</name>
    <name type="synonym">Red alga</name>
    <dbReference type="NCBI Taxonomy" id="2786"/>
    <lineage>
        <taxon>Eukaryota</taxon>
        <taxon>Rhodophyta</taxon>
        <taxon>Bangiophyceae</taxon>
        <taxon>Bangiales</taxon>
        <taxon>Bangiaceae</taxon>
        <taxon>Porphyra</taxon>
    </lineage>
</organism>
<evidence type="ECO:0000313" key="1">
    <source>
        <dbReference type="EMBL" id="OSX68279.1"/>
    </source>
</evidence>
<sequence length="361" mass="37895">LIATRVPADVRALTAPPAVERAWALALGRRLHDEWEVPWDLLATTPTAAKERLLGRLVARAAAGAAGAPRPRLLVAHVQHGLGNRLRAYGSAAAYAAATGRELLVVWQADAHIAAAWTDLFDDADHVVLPSFLPKWPDVTGGAAWDAAWATFSFHNYMEMDGGGAVKGHPIPAQPTKSLYFKGAYVMEPTDGALSTWEDANAAIRALTPVPAVTAAVDGHVAAGLPRRVGVHIRAKSLASDIEAVPDAAAEYGAAATATMQRWRSAASVATFAAEMRALAAAAPGTTFYVAADTAAAAAALRAAFPAAVDDERRACDGRDAACVRHALVDLLCLARTRELLGSNWSSFTEAAVRLGAPRPR</sequence>
<dbReference type="EMBL" id="KV920800">
    <property type="protein sequence ID" value="OSX68279.1"/>
    <property type="molecule type" value="Genomic_DNA"/>
</dbReference>
<dbReference type="PANTHER" id="PTHR40743">
    <property type="entry name" value="NUCLEOTIDE-DIPHOSPHO-SUGAR TRANSFERASE CONTAINING PROTEIN"/>
    <property type="match status" value="1"/>
</dbReference>
<keyword evidence="2" id="KW-1185">Reference proteome</keyword>
<evidence type="ECO:0000313" key="2">
    <source>
        <dbReference type="Proteomes" id="UP000218209"/>
    </source>
</evidence>
<proteinExistence type="predicted"/>
<feature type="non-terminal residue" evidence="1">
    <location>
        <position position="361"/>
    </location>
</feature>
<dbReference type="PANTHER" id="PTHR40743:SF1">
    <property type="entry name" value="POSSIBLE GLYCOSYLTRANSFERASE"/>
    <property type="match status" value="1"/>
</dbReference>